<reference evidence="8 9" key="1">
    <citation type="submission" date="2013-03" db="EMBL/GenBank/DDBJ databases">
        <title>Reference genome for the Human Microbiome Project.</title>
        <authorList>
            <person name="Aqrawi P."/>
            <person name="Ayvaz T."/>
            <person name="Bess C."/>
            <person name="Blankenburg K."/>
            <person name="Coyle M."/>
            <person name="Deng J."/>
            <person name="Forbes L."/>
            <person name="Fowler G."/>
            <person name="Francisco L."/>
            <person name="Fu Q."/>
            <person name="Gibbs R."/>
            <person name="Gross S."/>
            <person name="Gubbala S."/>
            <person name="Hale W."/>
            <person name="Hemphill L."/>
            <person name="Highlander S."/>
            <person name="Hirani K."/>
            <person name="Jackson L."/>
            <person name="Jakkamsetti A."/>
            <person name="Javaid M."/>
            <person name="Jayaseelan J.C."/>
            <person name="Jiang H."/>
            <person name="Joshi V."/>
            <person name="Korchina V."/>
            <person name="Kovar C."/>
            <person name="Lara F."/>
            <person name="Lee S."/>
            <person name="Liu Y."/>
            <person name="Mata R."/>
            <person name="Mathew T."/>
            <person name="Munidasa M."/>
            <person name="Muzny D."/>
            <person name="Nazareth L."/>
            <person name="Ngo R."/>
            <person name="Nguyen L."/>
            <person name="Nguyen N."/>
            <person name="Okwuonu G."/>
            <person name="Ongeri F."/>
            <person name="Palculict T."/>
            <person name="Patil S."/>
            <person name="Petrosino J."/>
            <person name="Pham C."/>
            <person name="Pham P."/>
            <person name="Pu L.-L."/>
            <person name="Qin X."/>
            <person name="Qu J."/>
            <person name="Reid J."/>
            <person name="Ross M."/>
            <person name="Ruth R."/>
            <person name="Saada N."/>
            <person name="San Lucas F."/>
            <person name="Santibanez J."/>
            <person name="Shang Y."/>
            <person name="Simmons D."/>
            <person name="Song X.-Z."/>
            <person name="Tang L.-Y."/>
            <person name="Thornton R."/>
            <person name="Warren J."/>
            <person name="Weissenberger G."/>
            <person name="Wilczek-Boney K."/>
            <person name="Worley K."/>
            <person name="Youmans B."/>
            <person name="Zhang J."/>
            <person name="Zhang L."/>
            <person name="Zhao Z."/>
            <person name="Zhou C."/>
            <person name="Zhu D."/>
            <person name="Zhu Y."/>
        </authorList>
    </citation>
    <scope>NUCLEOTIDE SEQUENCE [LARGE SCALE GENOMIC DNA]</scope>
    <source>
        <strain evidence="8 9">F0333</strain>
    </source>
</reference>
<sequence length="153" mass="15838">MSFTIQAPLDGSLIGLRSVPDPVFADQLVGPGIAIVPAHADGPSDVCAPVSGTVKTLHPHAFIIELEAGPLVLVHIGIDTVSLQGRGFEALSEVGAQVEAGAPLIRWDPRVAKDAGRALVVPIVVLSSRAQCRFVKGVGAETRQGEAILTVKP</sequence>
<dbReference type="PATRIC" id="fig|888050.3.peg.1540"/>
<proteinExistence type="predicted"/>
<evidence type="ECO:0000256" key="2">
    <source>
        <dbReference type="ARBA" id="ARBA00022448"/>
    </source>
</evidence>
<dbReference type="HOGENOM" id="CLU_012312_5_0_11"/>
<gene>
    <name evidence="8" type="ORF">HMPREF9004_1604</name>
</gene>
<dbReference type="SUPFAM" id="SSF51261">
    <property type="entry name" value="Duplicated hybrid motif"/>
    <property type="match status" value="1"/>
</dbReference>
<evidence type="ECO:0000259" key="7">
    <source>
        <dbReference type="PROSITE" id="PS51093"/>
    </source>
</evidence>
<protein>
    <submittedName>
        <fullName evidence="8">PTS family glucose porter, IIA component</fullName>
        <ecNumber evidence="8">2.7.1.-</ecNumber>
    </submittedName>
</protein>
<dbReference type="GO" id="GO:0009401">
    <property type="term" value="P:phosphoenolpyruvate-dependent sugar phosphotransferase system"/>
    <property type="evidence" value="ECO:0007669"/>
    <property type="project" value="UniProtKB-KW"/>
</dbReference>
<dbReference type="Proteomes" id="UP000013015">
    <property type="component" value="Unassembled WGS sequence"/>
</dbReference>
<evidence type="ECO:0000313" key="8">
    <source>
        <dbReference type="EMBL" id="ENO17694.1"/>
    </source>
</evidence>
<evidence type="ECO:0000256" key="6">
    <source>
        <dbReference type="ARBA" id="ARBA00022777"/>
    </source>
</evidence>
<feature type="domain" description="PTS EIIA type-1" evidence="7">
    <location>
        <begin position="21"/>
        <end position="127"/>
    </location>
</feature>
<comment type="caution">
    <text evidence="8">The sequence shown here is derived from an EMBL/GenBank/DDBJ whole genome shotgun (WGS) entry which is preliminary data.</text>
</comment>
<dbReference type="eggNOG" id="COG2190">
    <property type="taxonomic scope" value="Bacteria"/>
</dbReference>
<dbReference type="InterPro" id="IPR011055">
    <property type="entry name" value="Dup_hybrid_motif"/>
</dbReference>
<dbReference type="NCBIfam" id="TIGR00830">
    <property type="entry name" value="PTBA"/>
    <property type="match status" value="1"/>
</dbReference>
<dbReference type="AlphaFoldDB" id="N6WBX0"/>
<dbReference type="PROSITE" id="PS00371">
    <property type="entry name" value="PTS_EIIA_TYPE_1_HIS"/>
    <property type="match status" value="1"/>
</dbReference>
<dbReference type="EMBL" id="AQHZ01000024">
    <property type="protein sequence ID" value="ENO17694.1"/>
    <property type="molecule type" value="Genomic_DNA"/>
</dbReference>
<keyword evidence="6" id="KW-0418">Kinase</keyword>
<keyword evidence="4 8" id="KW-0808">Transferase</keyword>
<dbReference type="EC" id="2.7.1.-" evidence="8"/>
<dbReference type="PROSITE" id="PS51093">
    <property type="entry name" value="PTS_EIIA_TYPE_1"/>
    <property type="match status" value="1"/>
</dbReference>
<evidence type="ECO:0000256" key="3">
    <source>
        <dbReference type="ARBA" id="ARBA00022597"/>
    </source>
</evidence>
<keyword evidence="2" id="KW-0813">Transport</keyword>
<keyword evidence="5" id="KW-0598">Phosphotransferase system</keyword>
<evidence type="ECO:0000256" key="5">
    <source>
        <dbReference type="ARBA" id="ARBA00022683"/>
    </source>
</evidence>
<dbReference type="GO" id="GO:0005737">
    <property type="term" value="C:cytoplasm"/>
    <property type="evidence" value="ECO:0007669"/>
    <property type="project" value="UniProtKB-SubCell"/>
</dbReference>
<evidence type="ECO:0000256" key="1">
    <source>
        <dbReference type="ARBA" id="ARBA00004496"/>
    </source>
</evidence>
<comment type="subcellular location">
    <subcellularLocation>
        <location evidence="1">Cytoplasm</location>
    </subcellularLocation>
</comment>
<name>N6WBX0_9ACTO</name>
<dbReference type="GO" id="GO:0016301">
    <property type="term" value="F:kinase activity"/>
    <property type="evidence" value="ECO:0007669"/>
    <property type="project" value="UniProtKB-KW"/>
</dbReference>
<dbReference type="InterPro" id="IPR050890">
    <property type="entry name" value="PTS_EIIA_component"/>
</dbReference>
<dbReference type="Gene3D" id="2.70.70.10">
    <property type="entry name" value="Glucose Permease (Domain IIA)"/>
    <property type="match status" value="1"/>
</dbReference>
<dbReference type="RefSeq" id="WP_005964187.1">
    <property type="nucleotide sequence ID" value="NZ_CP040505.1"/>
</dbReference>
<dbReference type="STRING" id="888050.HMPREF9004_1604"/>
<keyword evidence="9" id="KW-1185">Reference proteome</keyword>
<accession>N6WBX0</accession>
<organism evidence="8 9">
    <name type="scientific">Schaalia cardiffensis F0333</name>
    <dbReference type="NCBI Taxonomy" id="888050"/>
    <lineage>
        <taxon>Bacteria</taxon>
        <taxon>Bacillati</taxon>
        <taxon>Actinomycetota</taxon>
        <taxon>Actinomycetes</taxon>
        <taxon>Actinomycetales</taxon>
        <taxon>Actinomycetaceae</taxon>
        <taxon>Schaalia</taxon>
    </lineage>
</organism>
<keyword evidence="3" id="KW-0762">Sugar transport</keyword>
<dbReference type="PANTHER" id="PTHR45008">
    <property type="entry name" value="PTS SYSTEM GLUCOSE-SPECIFIC EIIA COMPONENT"/>
    <property type="match status" value="1"/>
</dbReference>
<dbReference type="InterPro" id="IPR001127">
    <property type="entry name" value="PTS_EIIA_1_perm"/>
</dbReference>
<dbReference type="OrthoDB" id="9797715at2"/>
<dbReference type="Pfam" id="PF00358">
    <property type="entry name" value="PTS_EIIA_1"/>
    <property type="match status" value="1"/>
</dbReference>
<dbReference type="PANTHER" id="PTHR45008:SF1">
    <property type="entry name" value="PTS SYSTEM GLUCOSE-SPECIFIC EIIA COMPONENT"/>
    <property type="match status" value="1"/>
</dbReference>
<evidence type="ECO:0000313" key="9">
    <source>
        <dbReference type="Proteomes" id="UP000013015"/>
    </source>
</evidence>
<evidence type="ECO:0000256" key="4">
    <source>
        <dbReference type="ARBA" id="ARBA00022679"/>
    </source>
</evidence>